<dbReference type="OrthoDB" id="5151590at2759"/>
<evidence type="ECO:0000313" key="1">
    <source>
        <dbReference type="EMBL" id="CDM36523.1"/>
    </source>
</evidence>
<organism evidence="1 2">
    <name type="scientific">Penicillium roqueforti (strain FM164)</name>
    <dbReference type="NCBI Taxonomy" id="1365484"/>
    <lineage>
        <taxon>Eukaryota</taxon>
        <taxon>Fungi</taxon>
        <taxon>Dikarya</taxon>
        <taxon>Ascomycota</taxon>
        <taxon>Pezizomycotina</taxon>
        <taxon>Eurotiomycetes</taxon>
        <taxon>Eurotiomycetidae</taxon>
        <taxon>Eurotiales</taxon>
        <taxon>Aspergillaceae</taxon>
        <taxon>Penicillium</taxon>
    </lineage>
</organism>
<keyword evidence="2" id="KW-1185">Reference proteome</keyword>
<accession>W6QI80</accession>
<dbReference type="STRING" id="1365484.W6QI80"/>
<gene>
    <name evidence="1" type="ORF">PROQFM164_S05g000356</name>
</gene>
<reference evidence="1" key="1">
    <citation type="journal article" date="2014" name="Nat. Commun.">
        <title>Multiple recent horizontal transfers of a large genomic region in cheese making fungi.</title>
        <authorList>
            <person name="Cheeseman K."/>
            <person name="Ropars J."/>
            <person name="Renault P."/>
            <person name="Dupont J."/>
            <person name="Gouzy J."/>
            <person name="Branca A."/>
            <person name="Abraham A.L."/>
            <person name="Ceppi M."/>
            <person name="Conseiller E."/>
            <person name="Debuchy R."/>
            <person name="Malagnac F."/>
            <person name="Goarin A."/>
            <person name="Silar P."/>
            <person name="Lacoste S."/>
            <person name="Sallet E."/>
            <person name="Bensimon A."/>
            <person name="Giraud T."/>
            <person name="Brygoo Y."/>
        </authorList>
    </citation>
    <scope>NUCLEOTIDE SEQUENCE [LARGE SCALE GENOMIC DNA]</scope>
    <source>
        <strain evidence="1">FM164</strain>
    </source>
</reference>
<dbReference type="InterPro" id="IPR036397">
    <property type="entry name" value="RNaseH_sf"/>
</dbReference>
<evidence type="ECO:0000313" key="2">
    <source>
        <dbReference type="Proteomes" id="UP000030686"/>
    </source>
</evidence>
<proteinExistence type="predicted"/>
<dbReference type="EMBL" id="HG792019">
    <property type="protein sequence ID" value="CDM36523.1"/>
    <property type="molecule type" value="Genomic_DNA"/>
</dbReference>
<dbReference type="Gene3D" id="3.30.420.10">
    <property type="entry name" value="Ribonuclease H-like superfamily/Ribonuclease H"/>
    <property type="match status" value="1"/>
</dbReference>
<dbReference type="OMA" id="NERYNPR"/>
<sequence length="154" mass="18311">MWRSDLDEEKVIKRLRWARRYEHFTPEYWARVFWSDECTVERGIGVRREWTFIRRKDQCRLHQVQGLPYQGKQVQQMFWAAFSGAQRRSGLILLFGGPEPERGGVNRFVIRDLYTENLPILLANEGSIFQHDNAPTYTAYVVRDALREMGIEVM</sequence>
<dbReference type="GO" id="GO:0003676">
    <property type="term" value="F:nucleic acid binding"/>
    <property type="evidence" value="ECO:0007669"/>
    <property type="project" value="InterPro"/>
</dbReference>
<dbReference type="AlphaFoldDB" id="W6QI80"/>
<dbReference type="Proteomes" id="UP000030686">
    <property type="component" value="Unassembled WGS sequence"/>
</dbReference>
<name>W6QI80_PENRF</name>
<protein>
    <submittedName>
        <fullName evidence="1">Probable transposable element</fullName>
    </submittedName>
</protein>